<comment type="caution">
    <text evidence="1">The sequence shown here is derived from an EMBL/GenBank/DDBJ whole genome shotgun (WGS) entry which is preliminary data.</text>
</comment>
<feature type="non-terminal residue" evidence="1">
    <location>
        <position position="1"/>
    </location>
</feature>
<evidence type="ECO:0000313" key="2">
    <source>
        <dbReference type="Proteomes" id="UP000003752"/>
    </source>
</evidence>
<name>C0XFJ2_LENH9</name>
<evidence type="ECO:0000313" key="1">
    <source>
        <dbReference type="EMBL" id="EEI25813.1"/>
    </source>
</evidence>
<accession>C0XFJ2</accession>
<dbReference type="EMBL" id="ACGP01000003">
    <property type="protein sequence ID" value="EEI25813.1"/>
    <property type="molecule type" value="Genomic_DNA"/>
</dbReference>
<reference evidence="1 2" key="1">
    <citation type="submission" date="2009-01" db="EMBL/GenBank/DDBJ databases">
        <authorList>
            <person name="Qin X."/>
            <person name="Bachman B."/>
            <person name="Battles P."/>
            <person name="Bell A."/>
            <person name="Bess C."/>
            <person name="Bickham C."/>
            <person name="Chaboub L."/>
            <person name="Chen D."/>
            <person name="Coyle M."/>
            <person name="Deiros D.R."/>
            <person name="Dinh H."/>
            <person name="Forbes L."/>
            <person name="Fowler G."/>
            <person name="Francisco L."/>
            <person name="Fu Q."/>
            <person name="Gubbala S."/>
            <person name="Hale W."/>
            <person name="Han Y."/>
            <person name="Hemphill L."/>
            <person name="Highlander S.K."/>
            <person name="Hirani K."/>
            <person name="Hogues M."/>
            <person name="Jackson L."/>
            <person name="Jakkamsetti A."/>
            <person name="Javaid M."/>
            <person name="Jiang H."/>
            <person name="Korchina V."/>
            <person name="Kovar C."/>
            <person name="Lara F."/>
            <person name="Lee S."/>
            <person name="Mata R."/>
            <person name="Mathew T."/>
            <person name="Moen C."/>
            <person name="Morales K."/>
            <person name="Munidasa M."/>
            <person name="Nazareth L."/>
            <person name="Ngo R."/>
            <person name="Nguyen L."/>
            <person name="Okwuonu G."/>
            <person name="Ongeri F."/>
            <person name="Patil S."/>
            <person name="Petrosino J."/>
            <person name="Pham C."/>
            <person name="Pham P."/>
            <person name="Pu L.-L."/>
            <person name="Puazo M."/>
            <person name="Raj R."/>
            <person name="Reid J."/>
            <person name="Rouhana J."/>
            <person name="Saada N."/>
            <person name="Shang Y."/>
            <person name="Simmons D."/>
            <person name="Thornton R."/>
            <person name="Warren J."/>
            <person name="Weissenberger G."/>
            <person name="Zhang J."/>
            <person name="Zhang L."/>
            <person name="Zhou C."/>
            <person name="Zhu D."/>
            <person name="Muzny D."/>
            <person name="Worley K."/>
            <person name="Gibbs R."/>
        </authorList>
    </citation>
    <scope>NUCLEOTIDE SEQUENCE [LARGE SCALE GENOMIC DNA]</scope>
    <source>
        <strain evidence="2">ATCC 8290 / DSM 20176 / CCUG 30140 / JCM 1155 / KCTC 3500 / NBRC 15886 / NCIMB 8040 / NRRL B-1843 / 9</strain>
    </source>
</reference>
<dbReference type="AlphaFoldDB" id="C0XFJ2"/>
<organism evidence="1 2">
    <name type="scientific">Lentilactobacillus hilgardii (strain ATCC 8290 / DSM 20176 / CCUG 30140 / JCM 1155 / KCTC 3500 / NBRC 15886 / NCIMB 8040 / NRRL B-1843 / 9)</name>
    <dbReference type="NCBI Taxonomy" id="1423757"/>
    <lineage>
        <taxon>Bacteria</taxon>
        <taxon>Bacillati</taxon>
        <taxon>Bacillota</taxon>
        <taxon>Bacilli</taxon>
        <taxon>Lactobacillales</taxon>
        <taxon>Lactobacillaceae</taxon>
        <taxon>Lentilactobacillus</taxon>
    </lineage>
</organism>
<proteinExistence type="predicted"/>
<sequence length="40" mass="4630">EIKVETMLNLFQPFLFPFVLINNKNKINAGLIIFRAPLVL</sequence>
<keyword evidence="2" id="KW-1185">Reference proteome</keyword>
<gene>
    <name evidence="1" type="ORF">HMPREF0519_0003</name>
</gene>
<dbReference type="HOGENOM" id="CLU_3301269_0_0_9"/>
<dbReference type="Proteomes" id="UP000003752">
    <property type="component" value="Unassembled WGS sequence"/>
</dbReference>
<protein>
    <submittedName>
        <fullName evidence="1">Uncharacterized protein</fullName>
    </submittedName>
</protein>